<dbReference type="InterPro" id="IPR038377">
    <property type="entry name" value="Na/Glc_symporter_sf"/>
</dbReference>
<evidence type="ECO:0000256" key="8">
    <source>
        <dbReference type="SAM" id="Phobius"/>
    </source>
</evidence>
<name>A0A1I5GKN4_9RHOB</name>
<dbReference type="Gene3D" id="1.20.1730.10">
    <property type="entry name" value="Sodium/glucose cotransporter"/>
    <property type="match status" value="1"/>
</dbReference>
<dbReference type="EMBL" id="FOVP01000032">
    <property type="protein sequence ID" value="SFO36416.1"/>
    <property type="molecule type" value="Genomic_DNA"/>
</dbReference>
<feature type="transmembrane region" description="Helical" evidence="8">
    <location>
        <begin position="330"/>
        <end position="358"/>
    </location>
</feature>
<evidence type="ECO:0000256" key="2">
    <source>
        <dbReference type="ARBA" id="ARBA00006434"/>
    </source>
</evidence>
<keyword evidence="10" id="KW-1185">Reference proteome</keyword>
<protein>
    <submittedName>
        <fullName evidence="9">Cation/acetate symporter</fullName>
    </submittedName>
</protein>
<dbReference type="PANTHER" id="PTHR48086">
    <property type="entry name" value="SODIUM/PROLINE SYMPORTER-RELATED"/>
    <property type="match status" value="1"/>
</dbReference>
<accession>A0A1I5GKN4</accession>
<feature type="transmembrane region" description="Helical" evidence="8">
    <location>
        <begin position="401"/>
        <end position="422"/>
    </location>
</feature>
<dbReference type="RefSeq" id="WP_092842209.1">
    <property type="nucleotide sequence ID" value="NZ_FOVP01000032.1"/>
</dbReference>
<dbReference type="PROSITE" id="PS50283">
    <property type="entry name" value="NA_SOLUT_SYMP_3"/>
    <property type="match status" value="1"/>
</dbReference>
<comment type="subcellular location">
    <subcellularLocation>
        <location evidence="1">Membrane</location>
        <topology evidence="1">Multi-pass membrane protein</topology>
    </subcellularLocation>
</comment>
<dbReference type="InterPro" id="IPR001734">
    <property type="entry name" value="Na/solute_symporter"/>
</dbReference>
<feature type="transmembrane region" description="Helical" evidence="8">
    <location>
        <begin position="378"/>
        <end position="395"/>
    </location>
</feature>
<proteinExistence type="inferred from homology"/>
<feature type="transmembrane region" description="Helical" evidence="8">
    <location>
        <begin position="468"/>
        <end position="489"/>
    </location>
</feature>
<evidence type="ECO:0000256" key="3">
    <source>
        <dbReference type="ARBA" id="ARBA00022448"/>
    </source>
</evidence>
<reference evidence="10" key="1">
    <citation type="submission" date="2016-10" db="EMBL/GenBank/DDBJ databases">
        <authorList>
            <person name="Varghese N."/>
            <person name="Submissions S."/>
        </authorList>
    </citation>
    <scope>NUCLEOTIDE SEQUENCE [LARGE SCALE GENOMIC DNA]</scope>
    <source>
        <strain evidence="10">DSM 28463</strain>
    </source>
</reference>
<dbReference type="AlphaFoldDB" id="A0A1I5GKN4"/>
<feature type="transmembrane region" description="Helical" evidence="8">
    <location>
        <begin position="159"/>
        <end position="179"/>
    </location>
</feature>
<feature type="transmembrane region" description="Helical" evidence="8">
    <location>
        <begin position="526"/>
        <end position="544"/>
    </location>
</feature>
<keyword evidence="4 8" id="KW-0812">Transmembrane</keyword>
<feature type="transmembrane region" description="Helical" evidence="8">
    <location>
        <begin position="12"/>
        <end position="31"/>
    </location>
</feature>
<evidence type="ECO:0000313" key="10">
    <source>
        <dbReference type="Proteomes" id="UP000198599"/>
    </source>
</evidence>
<organism evidence="9 10">
    <name type="scientific">Roseovarius lutimaris</name>
    <dbReference type="NCBI Taxonomy" id="1005928"/>
    <lineage>
        <taxon>Bacteria</taxon>
        <taxon>Pseudomonadati</taxon>
        <taxon>Pseudomonadota</taxon>
        <taxon>Alphaproteobacteria</taxon>
        <taxon>Rhodobacterales</taxon>
        <taxon>Roseobacteraceae</taxon>
        <taxon>Roseovarius</taxon>
    </lineage>
</organism>
<evidence type="ECO:0000256" key="4">
    <source>
        <dbReference type="ARBA" id="ARBA00022692"/>
    </source>
</evidence>
<feature type="transmembrane region" description="Helical" evidence="8">
    <location>
        <begin position="191"/>
        <end position="215"/>
    </location>
</feature>
<dbReference type="GO" id="GO:0005886">
    <property type="term" value="C:plasma membrane"/>
    <property type="evidence" value="ECO:0007669"/>
    <property type="project" value="TreeGrafter"/>
</dbReference>
<sequence length="546" mass="59409">MTPADWQIQNIWLGLGITFAVFSLYYAVALFNNKKTANATDLYLAGRSIGPVVNSLAASSTWMSVATFLGVVALIQQLHLPFVYMWVQLILSVPLLVMLYGASLYRMEVFTSVHFVQTRYGRNTAFLAAGWMLLIMLMYMVGQFIGIAKVFEVLLGLPYTPSLILSALVITGYITIGGMKGATYNDAIQMVIMMIALLVPLAAILKAMGVPGFWFPPLGYGSLTDTLLERIPTFFDLKFEARFYLALFVALTIGTLGLPQLAQRVLTSESIKSARQVVPWFCLWVGLMFLGTYALGFAGVYHFALIGQELTPEAADKTTLLLNLAYNPDWVSAFVIAGVLAAGVSTIAGLMIGVATVVGHDIVGVLRPHLSEKKQLRYGYFALAGTGVVSLLVSLDPPAFLITSIFWAFGMCATAITPMVVLGVWSTRINVWGAFTGSLVSGAIYILLSPYVFPDFSVGAGLVAKLGFATSLISVPAGFILTILVSLVAERMKGEIAAQERGRAQELVEGMHGWAQVTRRRYDSSTWLLILAAMWAPILLWGLVPW</sequence>
<dbReference type="PANTHER" id="PTHR48086:SF5">
    <property type="entry name" value="NA(+):SOLUTE SYMPORTER (SSF FAMILY)"/>
    <property type="match status" value="1"/>
</dbReference>
<keyword evidence="5 8" id="KW-1133">Transmembrane helix</keyword>
<dbReference type="STRING" id="1005928.SAMN04487859_13213"/>
<keyword evidence="3" id="KW-0813">Transport</keyword>
<evidence type="ECO:0000313" key="9">
    <source>
        <dbReference type="EMBL" id="SFO36416.1"/>
    </source>
</evidence>
<keyword evidence="6 8" id="KW-0472">Membrane</keyword>
<comment type="similarity">
    <text evidence="2 7">Belongs to the sodium:solute symporter (SSF) (TC 2.A.21) family.</text>
</comment>
<dbReference type="GO" id="GO:0022857">
    <property type="term" value="F:transmembrane transporter activity"/>
    <property type="evidence" value="ECO:0007669"/>
    <property type="project" value="InterPro"/>
</dbReference>
<evidence type="ECO:0000256" key="6">
    <source>
        <dbReference type="ARBA" id="ARBA00023136"/>
    </source>
</evidence>
<dbReference type="InterPro" id="IPR050277">
    <property type="entry name" value="Sodium:Solute_Symporter"/>
</dbReference>
<evidence type="ECO:0000256" key="5">
    <source>
        <dbReference type="ARBA" id="ARBA00022989"/>
    </source>
</evidence>
<feature type="transmembrane region" description="Helical" evidence="8">
    <location>
        <begin position="280"/>
        <end position="304"/>
    </location>
</feature>
<feature type="transmembrane region" description="Helical" evidence="8">
    <location>
        <begin position="52"/>
        <end position="76"/>
    </location>
</feature>
<feature type="transmembrane region" description="Helical" evidence="8">
    <location>
        <begin position="126"/>
        <end position="147"/>
    </location>
</feature>
<dbReference type="Pfam" id="PF00474">
    <property type="entry name" value="SSF"/>
    <property type="match status" value="1"/>
</dbReference>
<dbReference type="OrthoDB" id="9764416at2"/>
<feature type="transmembrane region" description="Helical" evidence="8">
    <location>
        <begin position="82"/>
        <end position="105"/>
    </location>
</feature>
<gene>
    <name evidence="9" type="ORF">SAMN04487859_13213</name>
</gene>
<feature type="transmembrane region" description="Helical" evidence="8">
    <location>
        <begin position="429"/>
        <end position="448"/>
    </location>
</feature>
<feature type="transmembrane region" description="Helical" evidence="8">
    <location>
        <begin position="241"/>
        <end position="259"/>
    </location>
</feature>
<evidence type="ECO:0000256" key="7">
    <source>
        <dbReference type="RuleBase" id="RU362091"/>
    </source>
</evidence>
<evidence type="ECO:0000256" key="1">
    <source>
        <dbReference type="ARBA" id="ARBA00004141"/>
    </source>
</evidence>
<dbReference type="Proteomes" id="UP000198599">
    <property type="component" value="Unassembled WGS sequence"/>
</dbReference>